<reference evidence="4" key="1">
    <citation type="submission" date="2012-02" db="EMBL/GenBank/DDBJ databases">
        <title>The complete genome of Solitalea canadensis DSM 3403.</title>
        <authorList>
            <consortium name="US DOE Joint Genome Institute (JGI-PGF)"/>
            <person name="Lucas S."/>
            <person name="Copeland A."/>
            <person name="Lapidus A."/>
            <person name="Glavina del Rio T."/>
            <person name="Dalin E."/>
            <person name="Tice H."/>
            <person name="Bruce D."/>
            <person name="Goodwin L."/>
            <person name="Pitluck S."/>
            <person name="Peters L."/>
            <person name="Ovchinnikova G."/>
            <person name="Lu M."/>
            <person name="Kyrpides N."/>
            <person name="Mavromatis K."/>
            <person name="Ivanova N."/>
            <person name="Brettin T."/>
            <person name="Detter J.C."/>
            <person name="Han C."/>
            <person name="Larimer F."/>
            <person name="Land M."/>
            <person name="Hauser L."/>
            <person name="Markowitz V."/>
            <person name="Cheng J.-F."/>
            <person name="Hugenholtz P."/>
            <person name="Woyke T."/>
            <person name="Wu D."/>
            <person name="Spring S."/>
            <person name="Schroeder M."/>
            <person name="Kopitz M."/>
            <person name="Brambilla E."/>
            <person name="Klenk H.-P."/>
            <person name="Eisen J.A."/>
        </authorList>
    </citation>
    <scope>NUCLEOTIDE SEQUENCE</scope>
    <source>
        <strain evidence="4">DSM 3403</strain>
    </source>
</reference>
<dbReference type="InterPro" id="IPR046947">
    <property type="entry name" value="LytR-like"/>
</dbReference>
<feature type="modified residue" description="4-aspartylphosphate" evidence="1">
    <location>
        <position position="57"/>
    </location>
</feature>
<dbReference type="InterPro" id="IPR011006">
    <property type="entry name" value="CheY-like_superfamily"/>
</dbReference>
<accession>H8KT96</accession>
<dbReference type="SMART" id="SM00448">
    <property type="entry name" value="REC"/>
    <property type="match status" value="1"/>
</dbReference>
<dbReference type="GO" id="GO:0003677">
    <property type="term" value="F:DNA binding"/>
    <property type="evidence" value="ECO:0007669"/>
    <property type="project" value="InterPro"/>
</dbReference>
<evidence type="ECO:0000259" key="2">
    <source>
        <dbReference type="PROSITE" id="PS50110"/>
    </source>
</evidence>
<keyword evidence="1" id="KW-0597">Phosphoprotein</keyword>
<dbReference type="EMBL" id="CP003349">
    <property type="protein sequence ID" value="AFD05279.1"/>
    <property type="molecule type" value="Genomic_DNA"/>
</dbReference>
<dbReference type="OrthoDB" id="9787344at2"/>
<dbReference type="Gene3D" id="3.40.50.2300">
    <property type="match status" value="1"/>
</dbReference>
<gene>
    <name evidence="4" type="ordered locus">Solca_0123</name>
</gene>
<feature type="domain" description="HTH LytTR-type" evidence="3">
    <location>
        <begin position="138"/>
        <end position="202"/>
    </location>
</feature>
<dbReference type="SMART" id="SM00850">
    <property type="entry name" value="LytTR"/>
    <property type="match status" value="1"/>
</dbReference>
<dbReference type="PROSITE" id="PS50110">
    <property type="entry name" value="RESPONSE_REGULATORY"/>
    <property type="match status" value="1"/>
</dbReference>
<sequence>MLHKISCIIIEDELPASRLLEMHIAKFPFLVLKGSYVSPLNAMSVLRTEKIDLVFLDINLPGKTGIEFAKTLPSDVAVIFTTAYTEYAVDGFELEAIDYLLKPVSLARFSKAINKFNKIRQLMPIAEPTELSITEKPFVFVKCERKLMKLFLDDILYFESQGNCLLIYTTGKGCFKTYQTITEMEEKLPENVFCRIHRSFLVSVPKVTAFNSHTITIEGKQLSIGRFYSGEVNKLLRSISLNG</sequence>
<keyword evidence="5" id="KW-1185">Reference proteome</keyword>
<dbReference type="SUPFAM" id="SSF52172">
    <property type="entry name" value="CheY-like"/>
    <property type="match status" value="1"/>
</dbReference>
<dbReference type="Proteomes" id="UP000007590">
    <property type="component" value="Chromosome"/>
</dbReference>
<dbReference type="Pfam" id="PF04397">
    <property type="entry name" value="LytTR"/>
    <property type="match status" value="1"/>
</dbReference>
<dbReference type="Pfam" id="PF00072">
    <property type="entry name" value="Response_reg"/>
    <property type="match status" value="1"/>
</dbReference>
<dbReference type="KEGG" id="scn:Solca_0123"/>
<dbReference type="STRING" id="929556.Solca_0123"/>
<dbReference type="eggNOG" id="COG3279">
    <property type="taxonomic scope" value="Bacteria"/>
</dbReference>
<evidence type="ECO:0000256" key="1">
    <source>
        <dbReference type="PROSITE-ProRule" id="PRU00169"/>
    </source>
</evidence>
<evidence type="ECO:0000313" key="5">
    <source>
        <dbReference type="Proteomes" id="UP000007590"/>
    </source>
</evidence>
<dbReference type="InterPro" id="IPR007492">
    <property type="entry name" value="LytTR_DNA-bd_dom"/>
</dbReference>
<dbReference type="PANTHER" id="PTHR37299:SF1">
    <property type="entry name" value="STAGE 0 SPORULATION PROTEIN A HOMOLOG"/>
    <property type="match status" value="1"/>
</dbReference>
<dbReference type="PANTHER" id="PTHR37299">
    <property type="entry name" value="TRANSCRIPTIONAL REGULATOR-RELATED"/>
    <property type="match status" value="1"/>
</dbReference>
<evidence type="ECO:0000313" key="4">
    <source>
        <dbReference type="EMBL" id="AFD05279.1"/>
    </source>
</evidence>
<dbReference type="HOGENOM" id="CLU_000445_14_1_10"/>
<dbReference type="RefSeq" id="WP_014678507.1">
    <property type="nucleotide sequence ID" value="NC_017770.1"/>
</dbReference>
<dbReference type="Gene3D" id="2.40.50.1020">
    <property type="entry name" value="LytTr DNA-binding domain"/>
    <property type="match status" value="1"/>
</dbReference>
<protein>
    <submittedName>
        <fullName evidence="4">Response regulator of the LytR/AlgR family</fullName>
    </submittedName>
</protein>
<dbReference type="AlphaFoldDB" id="H8KT96"/>
<feature type="domain" description="Response regulatory" evidence="2">
    <location>
        <begin position="6"/>
        <end position="117"/>
    </location>
</feature>
<proteinExistence type="predicted"/>
<dbReference type="PROSITE" id="PS50930">
    <property type="entry name" value="HTH_LYTTR"/>
    <property type="match status" value="1"/>
</dbReference>
<name>H8KT96_SOLCM</name>
<organism evidence="4 5">
    <name type="scientific">Solitalea canadensis (strain ATCC 29591 / DSM 3403 / JCM 21819 / LMG 8368 / NBRC 15130 / NCIMB 12057 / USAM 9D)</name>
    <name type="common">Flexibacter canadensis</name>
    <dbReference type="NCBI Taxonomy" id="929556"/>
    <lineage>
        <taxon>Bacteria</taxon>
        <taxon>Pseudomonadati</taxon>
        <taxon>Bacteroidota</taxon>
        <taxon>Sphingobacteriia</taxon>
        <taxon>Sphingobacteriales</taxon>
        <taxon>Sphingobacteriaceae</taxon>
        <taxon>Solitalea</taxon>
    </lineage>
</organism>
<dbReference type="GO" id="GO:0000156">
    <property type="term" value="F:phosphorelay response regulator activity"/>
    <property type="evidence" value="ECO:0007669"/>
    <property type="project" value="InterPro"/>
</dbReference>
<evidence type="ECO:0000259" key="3">
    <source>
        <dbReference type="PROSITE" id="PS50930"/>
    </source>
</evidence>
<dbReference type="InterPro" id="IPR001789">
    <property type="entry name" value="Sig_transdc_resp-reg_receiver"/>
</dbReference>